<keyword evidence="3" id="KW-1003">Cell membrane</keyword>
<dbReference type="SUPFAM" id="SSF161098">
    <property type="entry name" value="MetI-like"/>
    <property type="match status" value="1"/>
</dbReference>
<feature type="transmembrane region" description="Helical" evidence="7">
    <location>
        <begin position="12"/>
        <end position="36"/>
    </location>
</feature>
<evidence type="ECO:0000256" key="4">
    <source>
        <dbReference type="ARBA" id="ARBA00022692"/>
    </source>
</evidence>
<sequence length="294" mass="33528">MERKRYQNVAGYSFISPFLIGFFLFTIFPVLMSFYLSFTDYDLIGEARWNGIDNYKRMFFHDELFWHSLKVTLIFVVTSVPFKLTISLAVAMLLSRIVRFSGFYRTMLYLPSIVGGSVAVAVMWKQLFGSRGAINSILESMNISTVAWLGNPKTAIWTIVLLVGWQFGSAMLIFLAGLKNIPMSYYEAANVDGAGAWRRFFKITLPLLSPVILFNLVMQTIGGFMTFTPSFIITNGGPMNSTLLYVLYLFRRGFVFFDMGYASAMAWLLLFIVAILTALVFTSSRYWVHYEDGR</sequence>
<evidence type="ECO:0000256" key="2">
    <source>
        <dbReference type="ARBA" id="ARBA00022448"/>
    </source>
</evidence>
<dbReference type="RefSeq" id="WP_378100956.1">
    <property type="nucleotide sequence ID" value="NZ_JBHSEP010000023.1"/>
</dbReference>
<evidence type="ECO:0000313" key="9">
    <source>
        <dbReference type="EMBL" id="MFC4601197.1"/>
    </source>
</evidence>
<dbReference type="Gene3D" id="1.10.3720.10">
    <property type="entry name" value="MetI-like"/>
    <property type="match status" value="1"/>
</dbReference>
<keyword evidence="4 7" id="KW-0812">Transmembrane</keyword>
<evidence type="ECO:0000256" key="1">
    <source>
        <dbReference type="ARBA" id="ARBA00004651"/>
    </source>
</evidence>
<keyword evidence="6 7" id="KW-0472">Membrane</keyword>
<feature type="transmembrane region" description="Helical" evidence="7">
    <location>
        <begin position="106"/>
        <end position="124"/>
    </location>
</feature>
<evidence type="ECO:0000256" key="7">
    <source>
        <dbReference type="RuleBase" id="RU363032"/>
    </source>
</evidence>
<evidence type="ECO:0000256" key="3">
    <source>
        <dbReference type="ARBA" id="ARBA00022475"/>
    </source>
</evidence>
<dbReference type="PROSITE" id="PS50928">
    <property type="entry name" value="ABC_TM1"/>
    <property type="match status" value="1"/>
</dbReference>
<feature type="transmembrane region" description="Helical" evidence="7">
    <location>
        <begin position="262"/>
        <end position="288"/>
    </location>
</feature>
<dbReference type="InterPro" id="IPR051393">
    <property type="entry name" value="ABC_transporter_permease"/>
</dbReference>
<evidence type="ECO:0000313" key="10">
    <source>
        <dbReference type="Proteomes" id="UP001596028"/>
    </source>
</evidence>
<organism evidence="9 10">
    <name type="scientific">Cohnella hongkongensis</name>
    <dbReference type="NCBI Taxonomy" id="178337"/>
    <lineage>
        <taxon>Bacteria</taxon>
        <taxon>Bacillati</taxon>
        <taxon>Bacillota</taxon>
        <taxon>Bacilli</taxon>
        <taxon>Bacillales</taxon>
        <taxon>Paenibacillaceae</taxon>
        <taxon>Cohnella</taxon>
    </lineage>
</organism>
<keyword evidence="10" id="KW-1185">Reference proteome</keyword>
<evidence type="ECO:0000256" key="5">
    <source>
        <dbReference type="ARBA" id="ARBA00022989"/>
    </source>
</evidence>
<dbReference type="InterPro" id="IPR035906">
    <property type="entry name" value="MetI-like_sf"/>
</dbReference>
<dbReference type="PANTHER" id="PTHR30193">
    <property type="entry name" value="ABC TRANSPORTER PERMEASE PROTEIN"/>
    <property type="match status" value="1"/>
</dbReference>
<protein>
    <submittedName>
        <fullName evidence="9">Carbohydrate ABC transporter permease</fullName>
    </submittedName>
</protein>
<reference evidence="10" key="1">
    <citation type="journal article" date="2019" name="Int. J. Syst. Evol. Microbiol.">
        <title>The Global Catalogue of Microorganisms (GCM) 10K type strain sequencing project: providing services to taxonomists for standard genome sequencing and annotation.</title>
        <authorList>
            <consortium name="The Broad Institute Genomics Platform"/>
            <consortium name="The Broad Institute Genome Sequencing Center for Infectious Disease"/>
            <person name="Wu L."/>
            <person name="Ma J."/>
        </authorList>
    </citation>
    <scope>NUCLEOTIDE SEQUENCE [LARGE SCALE GENOMIC DNA]</scope>
    <source>
        <strain evidence="10">CCUG 49571</strain>
    </source>
</reference>
<feature type="transmembrane region" description="Helical" evidence="7">
    <location>
        <begin position="199"/>
        <end position="218"/>
    </location>
</feature>
<dbReference type="CDD" id="cd06261">
    <property type="entry name" value="TM_PBP2"/>
    <property type="match status" value="1"/>
</dbReference>
<name>A0ABV9FHM4_9BACL</name>
<feature type="domain" description="ABC transmembrane type-1" evidence="8">
    <location>
        <begin position="69"/>
        <end position="280"/>
    </location>
</feature>
<dbReference type="Proteomes" id="UP001596028">
    <property type="component" value="Unassembled WGS sequence"/>
</dbReference>
<feature type="transmembrane region" description="Helical" evidence="7">
    <location>
        <begin position="230"/>
        <end position="250"/>
    </location>
</feature>
<comment type="caution">
    <text evidence="9">The sequence shown here is derived from an EMBL/GenBank/DDBJ whole genome shotgun (WGS) entry which is preliminary data.</text>
</comment>
<dbReference type="SUPFAM" id="SSF160964">
    <property type="entry name" value="MalF N-terminal region-like"/>
    <property type="match status" value="1"/>
</dbReference>
<comment type="subcellular location">
    <subcellularLocation>
        <location evidence="1 7">Cell membrane</location>
        <topology evidence="1 7">Multi-pass membrane protein</topology>
    </subcellularLocation>
</comment>
<gene>
    <name evidence="9" type="ORF">ACFO3S_23340</name>
</gene>
<dbReference type="EMBL" id="JBHSEP010000023">
    <property type="protein sequence ID" value="MFC4601197.1"/>
    <property type="molecule type" value="Genomic_DNA"/>
</dbReference>
<dbReference type="InterPro" id="IPR000515">
    <property type="entry name" value="MetI-like"/>
</dbReference>
<feature type="transmembrane region" description="Helical" evidence="7">
    <location>
        <begin position="155"/>
        <end position="178"/>
    </location>
</feature>
<accession>A0ABV9FHM4</accession>
<dbReference type="PANTHER" id="PTHR30193:SF1">
    <property type="entry name" value="ABC TRANSPORTER PERMEASE PROTEIN YESP-RELATED"/>
    <property type="match status" value="1"/>
</dbReference>
<proteinExistence type="inferred from homology"/>
<dbReference type="Pfam" id="PF00528">
    <property type="entry name" value="BPD_transp_1"/>
    <property type="match status" value="1"/>
</dbReference>
<keyword evidence="2 7" id="KW-0813">Transport</keyword>
<comment type="similarity">
    <text evidence="7">Belongs to the binding-protein-dependent transport system permease family.</text>
</comment>
<feature type="transmembrane region" description="Helical" evidence="7">
    <location>
        <begin position="71"/>
        <end position="94"/>
    </location>
</feature>
<evidence type="ECO:0000256" key="6">
    <source>
        <dbReference type="ARBA" id="ARBA00023136"/>
    </source>
</evidence>
<evidence type="ECO:0000259" key="8">
    <source>
        <dbReference type="PROSITE" id="PS50928"/>
    </source>
</evidence>
<keyword evidence="5 7" id="KW-1133">Transmembrane helix</keyword>